<reference evidence="5 6" key="1">
    <citation type="journal article" date="2014" name="Genome Announc.">
        <title>Genome Sequence of Youngiibacter fragilis, the Type Strain of the Genus Youngiibacter.</title>
        <authorList>
            <person name="Wawrik C.B."/>
            <person name="Callaghan A.V."/>
            <person name="Stamps B.W."/>
            <person name="Wawrik B."/>
        </authorList>
    </citation>
    <scope>NUCLEOTIDE SEQUENCE [LARGE SCALE GENOMIC DNA]</scope>
    <source>
        <strain evidence="5 6">232.1</strain>
    </source>
</reference>
<dbReference type="OrthoDB" id="9774814at2"/>
<dbReference type="eggNOG" id="COG2207">
    <property type="taxonomic scope" value="Bacteria"/>
</dbReference>
<dbReference type="InterPro" id="IPR014710">
    <property type="entry name" value="RmlC-like_jellyroll"/>
</dbReference>
<evidence type="ECO:0000256" key="3">
    <source>
        <dbReference type="ARBA" id="ARBA00023163"/>
    </source>
</evidence>
<keyword evidence="6" id="KW-1185">Reference proteome</keyword>
<dbReference type="InterPro" id="IPR020449">
    <property type="entry name" value="Tscrpt_reg_AraC-type_HTH"/>
</dbReference>
<dbReference type="Gene3D" id="1.10.10.60">
    <property type="entry name" value="Homeodomain-like"/>
    <property type="match status" value="2"/>
</dbReference>
<keyword evidence="1" id="KW-0805">Transcription regulation</keyword>
<proteinExistence type="predicted"/>
<keyword evidence="2" id="KW-0238">DNA-binding</keyword>
<protein>
    <submittedName>
        <fullName evidence="5">AraC family transcriptional regulator</fullName>
    </submittedName>
</protein>
<dbReference type="PROSITE" id="PS01124">
    <property type="entry name" value="HTH_ARAC_FAMILY_2"/>
    <property type="match status" value="1"/>
</dbReference>
<dbReference type="SUPFAM" id="SSF46689">
    <property type="entry name" value="Homeodomain-like"/>
    <property type="match status" value="2"/>
</dbReference>
<dbReference type="GO" id="GO:0043565">
    <property type="term" value="F:sequence-specific DNA binding"/>
    <property type="evidence" value="ECO:0007669"/>
    <property type="project" value="InterPro"/>
</dbReference>
<keyword evidence="3" id="KW-0804">Transcription</keyword>
<dbReference type="PANTHER" id="PTHR43280:SF34">
    <property type="entry name" value="ARAC-FAMILY TRANSCRIPTIONAL REGULATOR"/>
    <property type="match status" value="1"/>
</dbReference>
<dbReference type="EMBL" id="AXUN02000022">
    <property type="protein sequence ID" value="ETA82367.1"/>
    <property type="molecule type" value="Genomic_DNA"/>
</dbReference>
<dbReference type="Proteomes" id="UP000017747">
    <property type="component" value="Unassembled WGS sequence"/>
</dbReference>
<dbReference type="Pfam" id="PF02311">
    <property type="entry name" value="AraC_binding"/>
    <property type="match status" value="1"/>
</dbReference>
<organism evidence="5 6">
    <name type="scientific">Youngiibacter fragilis 232.1</name>
    <dbReference type="NCBI Taxonomy" id="994573"/>
    <lineage>
        <taxon>Bacteria</taxon>
        <taxon>Bacillati</taxon>
        <taxon>Bacillota</taxon>
        <taxon>Clostridia</taxon>
        <taxon>Eubacteriales</taxon>
        <taxon>Clostridiaceae</taxon>
        <taxon>Youngiibacter</taxon>
    </lineage>
</organism>
<dbReference type="RefSeq" id="WP_023385958.1">
    <property type="nucleotide sequence ID" value="NZ_AXUN02000022.1"/>
</dbReference>
<evidence type="ECO:0000313" key="6">
    <source>
        <dbReference type="Proteomes" id="UP000017747"/>
    </source>
</evidence>
<dbReference type="AlphaFoldDB" id="V7IBW3"/>
<gene>
    <name evidence="5" type="ORF">T472_0201475</name>
</gene>
<dbReference type="Pfam" id="PF12833">
    <property type="entry name" value="HTH_18"/>
    <property type="match status" value="1"/>
</dbReference>
<dbReference type="eggNOG" id="COG1917">
    <property type="taxonomic scope" value="Bacteria"/>
</dbReference>
<accession>V7IBW3</accession>
<evidence type="ECO:0000256" key="2">
    <source>
        <dbReference type="ARBA" id="ARBA00023125"/>
    </source>
</evidence>
<dbReference type="Gene3D" id="2.60.120.10">
    <property type="entry name" value="Jelly Rolls"/>
    <property type="match status" value="1"/>
</dbReference>
<evidence type="ECO:0000259" key="4">
    <source>
        <dbReference type="PROSITE" id="PS01124"/>
    </source>
</evidence>
<evidence type="ECO:0000256" key="1">
    <source>
        <dbReference type="ARBA" id="ARBA00023015"/>
    </source>
</evidence>
<feature type="domain" description="HTH araC/xylS-type" evidence="4">
    <location>
        <begin position="187"/>
        <end position="284"/>
    </location>
</feature>
<dbReference type="InterPro" id="IPR018060">
    <property type="entry name" value="HTH_AraC"/>
</dbReference>
<comment type="caution">
    <text evidence="5">The sequence shown here is derived from an EMBL/GenBank/DDBJ whole genome shotgun (WGS) entry which is preliminary data.</text>
</comment>
<dbReference type="GO" id="GO:0003700">
    <property type="term" value="F:DNA-binding transcription factor activity"/>
    <property type="evidence" value="ECO:0007669"/>
    <property type="project" value="InterPro"/>
</dbReference>
<dbReference type="STRING" id="994573.T472_0201475"/>
<name>V7IBW3_9CLOT</name>
<sequence length="300" mass="35529">MKREVLHSYMSRQHMLRSNYEIYHYLDKTIKNVALHHHDFYELYFLLSGEVDYLVEGKIYKLNPGDIVLLNTRELHQAVIRKGAEKYERIVLWVDKAYLESMSTEHSNLAICYESPEKQTVISTDFDMRREVQSLLNKILAIEDFKGMGSDILSRAYLMELFVMINNILLRKDKHENINTIRSTLIDKVIEYIEENLGGEVSIDNLSDTFFISKYHMSREFKKYTGITIHRYIILKRLIAAKELILQKEAINEVYMKCGFGDYSNFFRAFKNEYGITPKQFYEIMKENAESAYQHTDFNI</sequence>
<evidence type="ECO:0000313" key="5">
    <source>
        <dbReference type="EMBL" id="ETA82367.1"/>
    </source>
</evidence>
<dbReference type="SMART" id="SM00342">
    <property type="entry name" value="HTH_ARAC"/>
    <property type="match status" value="1"/>
</dbReference>
<dbReference type="PRINTS" id="PR00032">
    <property type="entry name" value="HTHARAC"/>
</dbReference>
<dbReference type="SUPFAM" id="SSF51215">
    <property type="entry name" value="Regulatory protein AraC"/>
    <property type="match status" value="1"/>
</dbReference>
<dbReference type="InterPro" id="IPR009057">
    <property type="entry name" value="Homeodomain-like_sf"/>
</dbReference>
<dbReference type="InterPro" id="IPR037923">
    <property type="entry name" value="HTH-like"/>
</dbReference>
<dbReference type="PANTHER" id="PTHR43280">
    <property type="entry name" value="ARAC-FAMILY TRANSCRIPTIONAL REGULATOR"/>
    <property type="match status" value="1"/>
</dbReference>
<dbReference type="InterPro" id="IPR003313">
    <property type="entry name" value="AraC-bd"/>
</dbReference>